<reference evidence="2 3" key="1">
    <citation type="submission" date="2020-04" db="EMBL/GenBank/DDBJ databases">
        <title>Ralstonia insidiosa genome sequencing and assembly.</title>
        <authorList>
            <person name="Martins R.C.R."/>
            <person name="Perdigao-Neto L.V."/>
            <person name="Levin A.S.S."/>
            <person name="Costa S.F."/>
        </authorList>
    </citation>
    <scope>NUCLEOTIDE SEQUENCE [LARGE SCALE GENOMIC DNA]</scope>
    <source>
        <strain evidence="2 3">5047</strain>
    </source>
</reference>
<evidence type="ECO:0000256" key="1">
    <source>
        <dbReference type="SAM" id="Phobius"/>
    </source>
</evidence>
<protein>
    <recommendedName>
        <fullName evidence="4">SMODS and SLOG-associating 2TM effector domain-containing protein</fullName>
    </recommendedName>
</protein>
<dbReference type="AlphaFoldDB" id="A0A848NZ51"/>
<sequence length="349" mass="38966">MTAPSTLPDRIFAWIFLTFRNKMGGKAHAGPSVTPLYVPSLLQPDTDYEAESTRYGNRYRAAFLINFSLGFVAVVLALIPLSGLIPEHELHAYAGLLTLSELVCISIILLIHWYGRDSERDASFASRLLKRIGLRRINQGWRGQWATMRLAAEQVRYADLMLGFPGGKLTANDPLGEAGQENLKIAKHLAELSAKCPDAPKDASYNTRYRRYFAELIASQRAYHKGNAQRYHRIHHRLHRIADTCFYLTLLACLGHFVWHHPFLSVLAAGLPALAAACHGILASGEFAKLAEQSEEMSESLKALERQVDSRAPDAGDGLRQQVTTFYDLVIREALGWHITLSDKDVQVA</sequence>
<keyword evidence="1" id="KW-0812">Transmembrane</keyword>
<gene>
    <name evidence="2" type="ORF">HGR00_11635</name>
</gene>
<keyword evidence="1" id="KW-0472">Membrane</keyword>
<accession>A0A848NZ51</accession>
<dbReference type="EMBL" id="JABBZM010000009">
    <property type="protein sequence ID" value="NMV38557.1"/>
    <property type="molecule type" value="Genomic_DNA"/>
</dbReference>
<dbReference type="Proteomes" id="UP000575469">
    <property type="component" value="Unassembled WGS sequence"/>
</dbReference>
<feature type="transmembrane region" description="Helical" evidence="1">
    <location>
        <begin position="63"/>
        <end position="85"/>
    </location>
</feature>
<keyword evidence="1" id="KW-1133">Transmembrane helix</keyword>
<name>A0A848NZ51_9RALS</name>
<feature type="transmembrane region" description="Helical" evidence="1">
    <location>
        <begin position="91"/>
        <end position="114"/>
    </location>
</feature>
<proteinExistence type="predicted"/>
<organism evidence="2 3">
    <name type="scientific">Ralstonia insidiosa</name>
    <dbReference type="NCBI Taxonomy" id="190721"/>
    <lineage>
        <taxon>Bacteria</taxon>
        <taxon>Pseudomonadati</taxon>
        <taxon>Pseudomonadota</taxon>
        <taxon>Betaproteobacteria</taxon>
        <taxon>Burkholderiales</taxon>
        <taxon>Burkholderiaceae</taxon>
        <taxon>Ralstonia</taxon>
    </lineage>
</organism>
<evidence type="ECO:0008006" key="4">
    <source>
        <dbReference type="Google" id="ProtNLM"/>
    </source>
</evidence>
<evidence type="ECO:0000313" key="3">
    <source>
        <dbReference type="Proteomes" id="UP000575469"/>
    </source>
</evidence>
<dbReference type="RefSeq" id="WP_104656968.1">
    <property type="nucleotide sequence ID" value="NZ_JABBZM010000009.1"/>
</dbReference>
<evidence type="ECO:0000313" key="2">
    <source>
        <dbReference type="EMBL" id="NMV38557.1"/>
    </source>
</evidence>
<feature type="transmembrane region" description="Helical" evidence="1">
    <location>
        <begin position="241"/>
        <end position="259"/>
    </location>
</feature>
<comment type="caution">
    <text evidence="2">The sequence shown here is derived from an EMBL/GenBank/DDBJ whole genome shotgun (WGS) entry which is preliminary data.</text>
</comment>